<evidence type="ECO:0000313" key="2">
    <source>
        <dbReference type="EMBL" id="MFC5270689.1"/>
    </source>
</evidence>
<evidence type="ECO:0008006" key="4">
    <source>
        <dbReference type="Google" id="ProtNLM"/>
    </source>
</evidence>
<evidence type="ECO:0000313" key="3">
    <source>
        <dbReference type="Proteomes" id="UP001596161"/>
    </source>
</evidence>
<accession>A0ABW0ECN3</accession>
<keyword evidence="3" id="KW-1185">Reference proteome</keyword>
<protein>
    <recommendedName>
        <fullName evidence="4">Outer membrane protein beta-barrel domain-containing protein</fullName>
    </recommendedName>
</protein>
<dbReference type="Proteomes" id="UP001596161">
    <property type="component" value="Unassembled WGS sequence"/>
</dbReference>
<feature type="chain" id="PRO_5045298906" description="Outer membrane protein beta-barrel domain-containing protein" evidence="1">
    <location>
        <begin position="22"/>
        <end position="249"/>
    </location>
</feature>
<sequence>MYKSFVIGLLLFLGLTTGVSAQGEEQSREFTWGINWNTNGGIIGGASIRSSRPVPDKEKWQQFWGLEIVEVKHPKENRLLGLDGDVFVLGKTNYLFVARPEYGRDYTLFRKAPESGVQVNAVVGVGPSLGLLVPYYISYDYTEYRNGVQVGPTDIRVERYDPITQHREFENIRGSAGFLTGANETDVNLGAHLRTALSFEHGRYQENIVGVETGFLFEAFNKKLIMLPAAENYKVFTSVYLTVYWGRRK</sequence>
<evidence type="ECO:0000256" key="1">
    <source>
        <dbReference type="SAM" id="SignalP"/>
    </source>
</evidence>
<dbReference type="EMBL" id="JBHSKT010000004">
    <property type="protein sequence ID" value="MFC5270689.1"/>
    <property type="molecule type" value="Genomic_DNA"/>
</dbReference>
<comment type="caution">
    <text evidence="2">The sequence shown here is derived from an EMBL/GenBank/DDBJ whole genome shotgun (WGS) entry which is preliminary data.</text>
</comment>
<feature type="signal peptide" evidence="1">
    <location>
        <begin position="1"/>
        <end position="21"/>
    </location>
</feature>
<proteinExistence type="predicted"/>
<dbReference type="RefSeq" id="WP_378017054.1">
    <property type="nucleotide sequence ID" value="NZ_JBHSKT010000004.1"/>
</dbReference>
<keyword evidence="1" id="KW-0732">Signal</keyword>
<organism evidence="2 3">
    <name type="scientific">Adhaeribacter terreus</name>
    <dbReference type="NCBI Taxonomy" id="529703"/>
    <lineage>
        <taxon>Bacteria</taxon>
        <taxon>Pseudomonadati</taxon>
        <taxon>Bacteroidota</taxon>
        <taxon>Cytophagia</taxon>
        <taxon>Cytophagales</taxon>
        <taxon>Hymenobacteraceae</taxon>
        <taxon>Adhaeribacter</taxon>
    </lineage>
</organism>
<reference evidence="3" key="1">
    <citation type="journal article" date="2019" name="Int. J. Syst. Evol. Microbiol.">
        <title>The Global Catalogue of Microorganisms (GCM) 10K type strain sequencing project: providing services to taxonomists for standard genome sequencing and annotation.</title>
        <authorList>
            <consortium name="The Broad Institute Genomics Platform"/>
            <consortium name="The Broad Institute Genome Sequencing Center for Infectious Disease"/>
            <person name="Wu L."/>
            <person name="Ma J."/>
        </authorList>
    </citation>
    <scope>NUCLEOTIDE SEQUENCE [LARGE SCALE GENOMIC DNA]</scope>
    <source>
        <strain evidence="3">KACC 12602</strain>
    </source>
</reference>
<name>A0ABW0ECN3_9BACT</name>
<gene>
    <name evidence="2" type="ORF">ACFPIB_08725</name>
</gene>